<proteinExistence type="predicted"/>
<accession>A0A410G2D9</accession>
<dbReference type="RefSeq" id="WP_128249814.1">
    <property type="nucleotide sequence ID" value="NZ_CP034951.1"/>
</dbReference>
<reference evidence="1 2" key="1">
    <citation type="submission" date="2019-01" db="EMBL/GenBank/DDBJ databases">
        <title>Complete genome sequencing of Aequorivita sp. H23M31.</title>
        <authorList>
            <person name="Bae J.-W."/>
        </authorList>
    </citation>
    <scope>NUCLEOTIDE SEQUENCE [LARGE SCALE GENOMIC DNA]</scope>
    <source>
        <strain evidence="1 2">H23M31</strain>
    </source>
</reference>
<organism evidence="1 2">
    <name type="scientific">Aequorivita ciconiae</name>
    <dbReference type="NCBI Taxonomy" id="2494375"/>
    <lineage>
        <taxon>Bacteria</taxon>
        <taxon>Pseudomonadati</taxon>
        <taxon>Bacteroidota</taxon>
        <taxon>Flavobacteriia</taxon>
        <taxon>Flavobacteriales</taxon>
        <taxon>Flavobacteriaceae</taxon>
        <taxon>Aequorivita</taxon>
    </lineage>
</organism>
<gene>
    <name evidence="1" type="ORF">EI546_06635</name>
</gene>
<evidence type="ECO:0000313" key="2">
    <source>
        <dbReference type="Proteomes" id="UP000285517"/>
    </source>
</evidence>
<dbReference type="Proteomes" id="UP000285517">
    <property type="component" value="Chromosome"/>
</dbReference>
<keyword evidence="2" id="KW-1185">Reference proteome</keyword>
<protein>
    <submittedName>
        <fullName evidence="1">Uncharacterized protein</fullName>
    </submittedName>
</protein>
<sequence>MVELIIEETGFPKNREELTEFQQSFQKPIQELLDRLPGNRILSGFVWTTTGATSTATTGVLLYRGKLWTIEAYSGSSVGVSDLEISFFEGVELLTFNVGTQADPIYQDRPGKIVRTARVGTHPGRTYGALMSSFIRGRQQLEYLKSGSVFTGVIVYNIGATILHINFGRNIGTKDYQVLGNFRALNADENFSRAFTWDINNRKHNGFDVIINNVTAPSVPLVFDYTVIPINRPGYISLP</sequence>
<evidence type="ECO:0000313" key="1">
    <source>
        <dbReference type="EMBL" id="QAA81426.1"/>
    </source>
</evidence>
<dbReference type="KEGG" id="aev:EI546_06635"/>
<dbReference type="EMBL" id="CP034951">
    <property type="protein sequence ID" value="QAA81426.1"/>
    <property type="molecule type" value="Genomic_DNA"/>
</dbReference>
<dbReference type="AlphaFoldDB" id="A0A410G2D9"/>
<name>A0A410G2D9_9FLAO</name>